<dbReference type="RefSeq" id="WP_184637579.1">
    <property type="nucleotide sequence ID" value="NZ_BAABKT010000029.1"/>
</dbReference>
<dbReference type="CDD" id="cd00338">
    <property type="entry name" value="Ser_Recombinase"/>
    <property type="match status" value="1"/>
</dbReference>
<dbReference type="Gene3D" id="3.90.1750.20">
    <property type="entry name" value="Putative Large Serine Recombinase, Chain B, Domain 2"/>
    <property type="match status" value="1"/>
</dbReference>
<comment type="caution">
    <text evidence="3">The sequence shown here is derived from an EMBL/GenBank/DDBJ whole genome shotgun (WGS) entry which is preliminary data.</text>
</comment>
<dbReference type="PANTHER" id="PTHR30461:SF23">
    <property type="entry name" value="DNA RECOMBINASE-RELATED"/>
    <property type="match status" value="1"/>
</dbReference>
<dbReference type="SMART" id="SM00857">
    <property type="entry name" value="Resolvase"/>
    <property type="match status" value="1"/>
</dbReference>
<dbReference type="AlphaFoldDB" id="A0A841EHF1"/>
<reference evidence="3 4" key="1">
    <citation type="submission" date="2020-08" db="EMBL/GenBank/DDBJ databases">
        <title>Sequencing the genomes of 1000 actinobacteria strains.</title>
        <authorList>
            <person name="Klenk H.-P."/>
        </authorList>
    </citation>
    <scope>NUCLEOTIDE SEQUENCE [LARGE SCALE GENOMIC DNA]</scope>
    <source>
        <strain evidence="3 4">DSM 44593</strain>
    </source>
</reference>
<dbReference type="GO" id="GO:0000150">
    <property type="term" value="F:DNA strand exchange activity"/>
    <property type="evidence" value="ECO:0007669"/>
    <property type="project" value="InterPro"/>
</dbReference>
<evidence type="ECO:0000313" key="4">
    <source>
        <dbReference type="Proteomes" id="UP000578077"/>
    </source>
</evidence>
<dbReference type="GO" id="GO:0003677">
    <property type="term" value="F:DNA binding"/>
    <property type="evidence" value="ECO:0007669"/>
    <property type="project" value="InterPro"/>
</dbReference>
<keyword evidence="4" id="KW-1185">Reference proteome</keyword>
<protein>
    <submittedName>
        <fullName evidence="3">DNA invertase Pin-like site-specific DNA recombinase</fullName>
    </submittedName>
</protein>
<proteinExistence type="predicted"/>
<gene>
    <name evidence="3" type="ORF">HNR25_004009</name>
</gene>
<evidence type="ECO:0000256" key="1">
    <source>
        <dbReference type="SAM" id="Coils"/>
    </source>
</evidence>
<dbReference type="Gene3D" id="3.40.50.1390">
    <property type="entry name" value="Resolvase, N-terminal catalytic domain"/>
    <property type="match status" value="1"/>
</dbReference>
<dbReference type="Proteomes" id="UP000578077">
    <property type="component" value="Unassembled WGS sequence"/>
</dbReference>
<dbReference type="EMBL" id="JACHLY010000001">
    <property type="protein sequence ID" value="MBB6000258.1"/>
    <property type="molecule type" value="Genomic_DNA"/>
</dbReference>
<feature type="coiled-coil region" evidence="1">
    <location>
        <begin position="388"/>
        <end position="415"/>
    </location>
</feature>
<feature type="domain" description="Resolvase/invertase-type recombinase catalytic" evidence="2">
    <location>
        <begin position="19"/>
        <end position="172"/>
    </location>
</feature>
<dbReference type="SUPFAM" id="SSF53041">
    <property type="entry name" value="Resolvase-like"/>
    <property type="match status" value="1"/>
</dbReference>
<accession>A0A841EHF1</accession>
<organism evidence="3 4">
    <name type="scientific">Streptomonospora salina</name>
    <dbReference type="NCBI Taxonomy" id="104205"/>
    <lineage>
        <taxon>Bacteria</taxon>
        <taxon>Bacillati</taxon>
        <taxon>Actinomycetota</taxon>
        <taxon>Actinomycetes</taxon>
        <taxon>Streptosporangiales</taxon>
        <taxon>Nocardiopsidaceae</taxon>
        <taxon>Streptomonospora</taxon>
    </lineage>
</organism>
<dbReference type="InterPro" id="IPR006119">
    <property type="entry name" value="Resolv_N"/>
</dbReference>
<dbReference type="InterPro" id="IPR036162">
    <property type="entry name" value="Resolvase-like_N_sf"/>
</dbReference>
<dbReference type="Pfam" id="PF00239">
    <property type="entry name" value="Resolvase"/>
    <property type="match status" value="1"/>
</dbReference>
<evidence type="ECO:0000259" key="2">
    <source>
        <dbReference type="SMART" id="SM00857"/>
    </source>
</evidence>
<dbReference type="InterPro" id="IPR038109">
    <property type="entry name" value="DNA_bind_recomb_sf"/>
</dbReference>
<name>A0A841EHF1_9ACTN</name>
<evidence type="ECO:0000313" key="3">
    <source>
        <dbReference type="EMBL" id="MBB6000258.1"/>
    </source>
</evidence>
<keyword evidence="1" id="KW-0175">Coiled coil</keyword>
<sequence>MASFKRRAVTPIDLGGLPLVPYARISRDAKGRETGVNRQDEEMRFASEEQKVALLDRTFKENDMSAAWDAPERPVWTKVFAMLESGDYGGLAVWDVDRAVRDGWLGESLIRMVRQRGFTTFLIWSPDDRYDLATDKGVTDFRDAVNRAEREIFRLRRRVKVTMRTKARHGEILGGSPRRFGFIDVYANEHHPAEADAMRRAAAWLLDKSWTVRQCLEKWEEEGIRTVTSVYKTGKRKGQTRGGLNFDHAKFRDVMMRPINVGVITADGKSVGRLEGDPIFDQRTYDRLIAYFTARTRGRPVQPARDSLLGGLQLVWCSGCRSTMTAGWVKASQGHRRHTYRCNYNGQAPRRAGCYQVITASNLEAMVVEATLAWWADPDRGKRDAAMLATMTSERKRLEEQVANLDASVDALMTKMASGSLPADRFQTTLDTFTAQRAPLATRLEELRSADTQAHAVITPERAAQMWEAASLEERQHMVTAAIREVWVHKTGKTGNRFDRRRVTVIAA</sequence>
<dbReference type="PANTHER" id="PTHR30461">
    <property type="entry name" value="DNA-INVERTASE FROM LAMBDOID PROPHAGE"/>
    <property type="match status" value="1"/>
</dbReference>
<dbReference type="InterPro" id="IPR050639">
    <property type="entry name" value="SSR_resolvase"/>
</dbReference>